<dbReference type="HOGENOM" id="CLU_3278795_0_0_6"/>
<name>A0A0K0GGL6_XANOP</name>
<dbReference type="Proteomes" id="UP000001740">
    <property type="component" value="Chromosome"/>
</dbReference>
<organism evidence="1 2">
    <name type="scientific">Xanthomonas oryzae pv. oryzae (strain PXO99A)</name>
    <dbReference type="NCBI Taxonomy" id="360094"/>
    <lineage>
        <taxon>Bacteria</taxon>
        <taxon>Pseudomonadati</taxon>
        <taxon>Pseudomonadota</taxon>
        <taxon>Gammaproteobacteria</taxon>
        <taxon>Lysobacterales</taxon>
        <taxon>Lysobacteraceae</taxon>
        <taxon>Xanthomonas</taxon>
    </lineage>
</organism>
<proteinExistence type="predicted"/>
<dbReference type="EMBL" id="CP000967">
    <property type="protein sequence ID" value="ACD57337.1"/>
    <property type="molecule type" value="Genomic_DNA"/>
</dbReference>
<dbReference type="AlphaFoldDB" id="A0A0K0GGL6"/>
<gene>
    <name evidence="1" type="ordered locus">PXO_04061</name>
</gene>
<reference evidence="1 2" key="1">
    <citation type="journal article" date="2008" name="BMC Genomics">
        <title>Genome sequence and rapid evolution of the rice pathogen Xanthomonas oryzae pv. oryzae PXO99A.</title>
        <authorList>
            <person name="Salzberg S.L."/>
            <person name="Sommer D.D."/>
            <person name="Schatz M.C."/>
            <person name="Phillippy A.M."/>
            <person name="Rabinowicz P.D."/>
            <person name="Tsuge S."/>
            <person name="Furutani A."/>
            <person name="Ochiai H."/>
            <person name="Delcher A.L."/>
            <person name="Kelley D."/>
            <person name="Madupu R."/>
            <person name="Puiu D."/>
            <person name="Radune D."/>
            <person name="Shumway M."/>
            <person name="Trapnell C."/>
            <person name="Aparna G."/>
            <person name="Jha G."/>
            <person name="Pandey A."/>
            <person name="Patil P.B."/>
            <person name="Ishihara H."/>
            <person name="Meyer D.F."/>
            <person name="Szurek B."/>
            <person name="Verdier V."/>
            <person name="Koebnik R."/>
            <person name="Dow J.M."/>
            <person name="Ryan R.P."/>
            <person name="Hirata H."/>
            <person name="Tsuyumu S."/>
            <person name="Won Lee S."/>
            <person name="Seo Y.S."/>
            <person name="Sriariyanum M."/>
            <person name="Ronald P.C."/>
            <person name="Sonti R.V."/>
            <person name="Van Sluys M.A."/>
            <person name="Leach J.E."/>
            <person name="White F.F."/>
            <person name="Bogdanove A.J."/>
        </authorList>
    </citation>
    <scope>NUCLEOTIDE SEQUENCE [LARGE SCALE GENOMIC DNA]</scope>
    <source>
        <strain evidence="1 2">PXO99A</strain>
    </source>
</reference>
<evidence type="ECO:0000313" key="2">
    <source>
        <dbReference type="Proteomes" id="UP000001740"/>
    </source>
</evidence>
<dbReference type="KEGG" id="xop:PXO_04061"/>
<evidence type="ECO:0000313" key="1">
    <source>
        <dbReference type="EMBL" id="ACD57337.1"/>
    </source>
</evidence>
<accession>A0A0K0GGL6</accession>
<sequence length="41" mass="4263">MATRAIALLNSMTTTTFGKASPIITPALDTADRAQRCAGPQ</sequence>
<protein>
    <submittedName>
        <fullName evidence="1">Uncharacterized protein</fullName>
    </submittedName>
</protein>